<keyword evidence="2" id="KW-0732">Signal</keyword>
<dbReference type="AlphaFoldDB" id="A0A5E4QF28"/>
<name>A0A5E4QF28_9NEOP</name>
<feature type="region of interest" description="Disordered" evidence="1">
    <location>
        <begin position="227"/>
        <end position="320"/>
    </location>
</feature>
<accession>A0A5E4QF28</accession>
<dbReference type="InterPro" id="IPR031959">
    <property type="entry name" value="DUF4779"/>
</dbReference>
<gene>
    <name evidence="3" type="ORF">LSINAPIS_LOCUS8293</name>
</gene>
<feature type="compositionally biased region" description="Basic and acidic residues" evidence="1">
    <location>
        <begin position="239"/>
        <end position="252"/>
    </location>
</feature>
<feature type="compositionally biased region" description="Basic and acidic residues" evidence="1">
    <location>
        <begin position="120"/>
        <end position="132"/>
    </location>
</feature>
<evidence type="ECO:0000256" key="1">
    <source>
        <dbReference type="SAM" id="MobiDB-lite"/>
    </source>
</evidence>
<feature type="chain" id="PRO_5023083934" description="DUF4794 domain-containing protein" evidence="2">
    <location>
        <begin position="17"/>
        <end position="320"/>
    </location>
</feature>
<feature type="compositionally biased region" description="Gly residues" evidence="1">
    <location>
        <begin position="103"/>
        <end position="118"/>
    </location>
</feature>
<dbReference type="Pfam" id="PF16009">
    <property type="entry name" value="DUF4779"/>
    <property type="match status" value="1"/>
</dbReference>
<protein>
    <recommendedName>
        <fullName evidence="5">DUF4794 domain-containing protein</fullName>
    </recommendedName>
</protein>
<dbReference type="EMBL" id="FZQP02002924">
    <property type="protein sequence ID" value="VVC96894.1"/>
    <property type="molecule type" value="Genomic_DNA"/>
</dbReference>
<reference evidence="3 4" key="1">
    <citation type="submission" date="2017-07" db="EMBL/GenBank/DDBJ databases">
        <authorList>
            <person name="Talla V."/>
            <person name="Backstrom N."/>
        </authorList>
    </citation>
    <scope>NUCLEOTIDE SEQUENCE [LARGE SCALE GENOMIC DNA]</scope>
</reference>
<feature type="compositionally biased region" description="Acidic residues" evidence="1">
    <location>
        <begin position="308"/>
        <end position="320"/>
    </location>
</feature>
<evidence type="ECO:0008006" key="5">
    <source>
        <dbReference type="Google" id="ProtNLM"/>
    </source>
</evidence>
<evidence type="ECO:0000256" key="2">
    <source>
        <dbReference type="SAM" id="SignalP"/>
    </source>
</evidence>
<evidence type="ECO:0000313" key="4">
    <source>
        <dbReference type="Proteomes" id="UP000324832"/>
    </source>
</evidence>
<organism evidence="3 4">
    <name type="scientific">Leptidea sinapis</name>
    <dbReference type="NCBI Taxonomy" id="189913"/>
    <lineage>
        <taxon>Eukaryota</taxon>
        <taxon>Metazoa</taxon>
        <taxon>Ecdysozoa</taxon>
        <taxon>Arthropoda</taxon>
        <taxon>Hexapoda</taxon>
        <taxon>Insecta</taxon>
        <taxon>Pterygota</taxon>
        <taxon>Neoptera</taxon>
        <taxon>Endopterygota</taxon>
        <taxon>Lepidoptera</taxon>
        <taxon>Glossata</taxon>
        <taxon>Ditrysia</taxon>
        <taxon>Papilionoidea</taxon>
        <taxon>Pieridae</taxon>
        <taxon>Dismorphiinae</taxon>
        <taxon>Leptidea</taxon>
    </lineage>
</organism>
<proteinExistence type="predicted"/>
<feature type="region of interest" description="Disordered" evidence="1">
    <location>
        <begin position="178"/>
        <end position="204"/>
    </location>
</feature>
<dbReference type="Proteomes" id="UP000324832">
    <property type="component" value="Unassembled WGS sequence"/>
</dbReference>
<feature type="compositionally biased region" description="Acidic residues" evidence="1">
    <location>
        <begin position="85"/>
        <end position="97"/>
    </location>
</feature>
<sequence length="320" mass="34806">MKSVFGICFVATVASAIQILPPATGYIYRSDNNGPASLIQLGSHYEQPQYLAPPLPVAAPKAFEAYDLAPVPLPYIAAKPIVIQDAEDDEDSDEESAEYGHGSLVGLGHGHEGGGGSQYGEEHHAAHGEKGSKGYNSKGHFAKGQAGSYGKVHKEGHGSEASGKKGVYYDEADSHGKHHNLAKGYKGGNHGHKKHHSKGEDITGYHKVFEKDEFKKDHDFYDVADNSGHYNKHGSGNKYHSEKGGAHEEGEKGAAGYQKGEYGKSGHHSKGHSDDGEVGHIIKEGDESHYDNHEEYGKKGEKEHEKEYEYEDIDEDEDEE</sequence>
<feature type="signal peptide" evidence="2">
    <location>
        <begin position="1"/>
        <end position="16"/>
    </location>
</feature>
<feature type="region of interest" description="Disordered" evidence="1">
    <location>
        <begin position="85"/>
        <end position="165"/>
    </location>
</feature>
<feature type="compositionally biased region" description="Basic and acidic residues" evidence="1">
    <location>
        <begin position="271"/>
        <end position="307"/>
    </location>
</feature>
<evidence type="ECO:0000313" key="3">
    <source>
        <dbReference type="EMBL" id="VVC96894.1"/>
    </source>
</evidence>
<keyword evidence="4" id="KW-1185">Reference proteome</keyword>